<dbReference type="Gene3D" id="1.10.1740.10">
    <property type="match status" value="1"/>
</dbReference>
<dbReference type="PANTHER" id="PTHR43133">
    <property type="entry name" value="RNA POLYMERASE ECF-TYPE SIGMA FACTO"/>
    <property type="match status" value="1"/>
</dbReference>
<dbReference type="EMBL" id="CP007035">
    <property type="protein sequence ID" value="AHF17230.1"/>
    <property type="molecule type" value="Genomic_DNA"/>
</dbReference>
<evidence type="ECO:0000259" key="5">
    <source>
        <dbReference type="Pfam" id="PF08281"/>
    </source>
</evidence>
<keyword evidence="4" id="KW-0804">Transcription</keyword>
<dbReference type="eggNOG" id="COG1595">
    <property type="taxonomic scope" value="Bacteria"/>
</dbReference>
<accession>W0F2G8</accession>
<dbReference type="NCBIfam" id="TIGR02937">
    <property type="entry name" value="sigma70-ECF"/>
    <property type="match status" value="1"/>
</dbReference>
<comment type="similarity">
    <text evidence="1">Belongs to the sigma-70 factor family. ECF subfamily.</text>
</comment>
<evidence type="ECO:0000256" key="4">
    <source>
        <dbReference type="ARBA" id="ARBA00023163"/>
    </source>
</evidence>
<dbReference type="OrthoDB" id="9150024at2"/>
<evidence type="ECO:0000256" key="2">
    <source>
        <dbReference type="ARBA" id="ARBA00023015"/>
    </source>
</evidence>
<dbReference type="SUPFAM" id="SSF88946">
    <property type="entry name" value="Sigma2 domain of RNA polymerase sigma factors"/>
    <property type="match status" value="1"/>
</dbReference>
<reference evidence="6 7" key="1">
    <citation type="submission" date="2013-12" db="EMBL/GenBank/DDBJ databases">
        <authorList>
            <consortium name="DOE Joint Genome Institute"/>
            <person name="Eisen J."/>
            <person name="Huntemann M."/>
            <person name="Han J."/>
            <person name="Chen A."/>
            <person name="Kyrpides N."/>
            <person name="Mavromatis K."/>
            <person name="Markowitz V."/>
            <person name="Palaniappan K."/>
            <person name="Ivanova N."/>
            <person name="Schaumberg A."/>
            <person name="Pati A."/>
            <person name="Liolios K."/>
            <person name="Nordberg H.P."/>
            <person name="Cantor M.N."/>
            <person name="Hua S.X."/>
            <person name="Woyke T."/>
        </authorList>
    </citation>
    <scope>NUCLEOTIDE SEQUENCE [LARGE SCALE GENOMIC DNA]</scope>
    <source>
        <strain evidence="7">DSM 19437</strain>
    </source>
</reference>
<dbReference type="Pfam" id="PF08281">
    <property type="entry name" value="Sigma70_r4_2"/>
    <property type="match status" value="1"/>
</dbReference>
<dbReference type="InterPro" id="IPR036388">
    <property type="entry name" value="WH-like_DNA-bd_sf"/>
</dbReference>
<dbReference type="GO" id="GO:0003677">
    <property type="term" value="F:DNA binding"/>
    <property type="evidence" value="ECO:0007669"/>
    <property type="project" value="InterPro"/>
</dbReference>
<keyword evidence="7" id="KW-1185">Reference proteome</keyword>
<dbReference type="Proteomes" id="UP000003586">
    <property type="component" value="Chromosome"/>
</dbReference>
<dbReference type="STRING" id="929713.NIASO_04105"/>
<evidence type="ECO:0000313" key="6">
    <source>
        <dbReference type="EMBL" id="AHF17230.1"/>
    </source>
</evidence>
<evidence type="ECO:0000313" key="7">
    <source>
        <dbReference type="Proteomes" id="UP000003586"/>
    </source>
</evidence>
<sequence>MYKRLEISWTGIAIGDKDAYSNAYRKLYERFYNYGVKLVQDSGLVEDVIQEVLMMLWTNREGLPSIKNPDGYYYVLFRRALSKRAEALAKTRSLDTAGFDPEFPADVFMIRRETDTAVREKLITAINTLSPRQREALFLRFYEGFSYEETAAILGISVKATYKLMARSLLTLRDKVSVPLVYIFFLLKENFC</sequence>
<dbReference type="Gene3D" id="1.10.10.10">
    <property type="entry name" value="Winged helix-like DNA-binding domain superfamily/Winged helix DNA-binding domain"/>
    <property type="match status" value="1"/>
</dbReference>
<dbReference type="PANTHER" id="PTHR43133:SF46">
    <property type="entry name" value="RNA POLYMERASE SIGMA-70 FACTOR ECF SUBFAMILY"/>
    <property type="match status" value="1"/>
</dbReference>
<dbReference type="InterPro" id="IPR013324">
    <property type="entry name" value="RNA_pol_sigma_r3/r4-like"/>
</dbReference>
<dbReference type="GO" id="GO:0006352">
    <property type="term" value="P:DNA-templated transcription initiation"/>
    <property type="evidence" value="ECO:0007669"/>
    <property type="project" value="InterPro"/>
</dbReference>
<organism evidence="6 7">
    <name type="scientific">Niabella soli DSM 19437</name>
    <dbReference type="NCBI Taxonomy" id="929713"/>
    <lineage>
        <taxon>Bacteria</taxon>
        <taxon>Pseudomonadati</taxon>
        <taxon>Bacteroidota</taxon>
        <taxon>Chitinophagia</taxon>
        <taxon>Chitinophagales</taxon>
        <taxon>Chitinophagaceae</taxon>
        <taxon>Niabella</taxon>
    </lineage>
</organism>
<dbReference type="AlphaFoldDB" id="W0F2G8"/>
<dbReference type="KEGG" id="nso:NIASO_04105"/>
<evidence type="ECO:0000256" key="1">
    <source>
        <dbReference type="ARBA" id="ARBA00010641"/>
    </source>
</evidence>
<dbReference type="InterPro" id="IPR014284">
    <property type="entry name" value="RNA_pol_sigma-70_dom"/>
</dbReference>
<dbReference type="InterPro" id="IPR013325">
    <property type="entry name" value="RNA_pol_sigma_r2"/>
</dbReference>
<gene>
    <name evidence="6" type="ORF">NIASO_04105</name>
</gene>
<feature type="domain" description="RNA polymerase sigma factor 70 region 4 type 2" evidence="5">
    <location>
        <begin position="120"/>
        <end position="171"/>
    </location>
</feature>
<dbReference type="GO" id="GO:0016987">
    <property type="term" value="F:sigma factor activity"/>
    <property type="evidence" value="ECO:0007669"/>
    <property type="project" value="UniProtKB-KW"/>
</dbReference>
<proteinExistence type="inferred from homology"/>
<dbReference type="SUPFAM" id="SSF88659">
    <property type="entry name" value="Sigma3 and sigma4 domains of RNA polymerase sigma factors"/>
    <property type="match status" value="1"/>
</dbReference>
<dbReference type="InterPro" id="IPR013249">
    <property type="entry name" value="RNA_pol_sigma70_r4_t2"/>
</dbReference>
<dbReference type="InterPro" id="IPR039425">
    <property type="entry name" value="RNA_pol_sigma-70-like"/>
</dbReference>
<keyword evidence="2" id="KW-0805">Transcription regulation</keyword>
<dbReference type="HOGENOM" id="CLU_047691_4_2_10"/>
<keyword evidence="3" id="KW-0731">Sigma factor</keyword>
<evidence type="ECO:0000256" key="3">
    <source>
        <dbReference type="ARBA" id="ARBA00023082"/>
    </source>
</evidence>
<protein>
    <recommendedName>
        <fullName evidence="5">RNA polymerase sigma factor 70 region 4 type 2 domain-containing protein</fullName>
    </recommendedName>
</protein>
<name>W0F2G8_9BACT</name>
<dbReference type="CDD" id="cd06171">
    <property type="entry name" value="Sigma70_r4"/>
    <property type="match status" value="1"/>
</dbReference>